<dbReference type="EMBL" id="GBRH01169426">
    <property type="protein sequence ID" value="JAE28470.1"/>
    <property type="molecule type" value="Transcribed_RNA"/>
</dbReference>
<accession>A0A0A9GTW5</accession>
<reference evidence="1" key="2">
    <citation type="journal article" date="2015" name="Data Brief">
        <title>Shoot transcriptome of the giant reed, Arundo donax.</title>
        <authorList>
            <person name="Barrero R.A."/>
            <person name="Guerrero F.D."/>
            <person name="Moolhuijzen P."/>
            <person name="Goolsby J.A."/>
            <person name="Tidwell J."/>
            <person name="Bellgard S.E."/>
            <person name="Bellgard M.I."/>
        </authorList>
    </citation>
    <scope>NUCLEOTIDE SEQUENCE</scope>
    <source>
        <tissue evidence="1">Shoot tissue taken approximately 20 cm above the soil surface</tissue>
    </source>
</reference>
<organism evidence="1">
    <name type="scientific">Arundo donax</name>
    <name type="common">Giant reed</name>
    <name type="synonym">Donax arundinaceus</name>
    <dbReference type="NCBI Taxonomy" id="35708"/>
    <lineage>
        <taxon>Eukaryota</taxon>
        <taxon>Viridiplantae</taxon>
        <taxon>Streptophyta</taxon>
        <taxon>Embryophyta</taxon>
        <taxon>Tracheophyta</taxon>
        <taxon>Spermatophyta</taxon>
        <taxon>Magnoliopsida</taxon>
        <taxon>Liliopsida</taxon>
        <taxon>Poales</taxon>
        <taxon>Poaceae</taxon>
        <taxon>PACMAD clade</taxon>
        <taxon>Arundinoideae</taxon>
        <taxon>Arundineae</taxon>
        <taxon>Arundo</taxon>
    </lineage>
</organism>
<evidence type="ECO:0000313" key="1">
    <source>
        <dbReference type="EMBL" id="JAE28470.1"/>
    </source>
</evidence>
<proteinExistence type="predicted"/>
<sequence length="45" mass="5234">MFLNITSITFFFLSKRSLVVKKESSNKINEDSSHVLLPYPNNNLF</sequence>
<dbReference type="AlphaFoldDB" id="A0A0A9GTW5"/>
<reference evidence="1" key="1">
    <citation type="submission" date="2014-09" db="EMBL/GenBank/DDBJ databases">
        <authorList>
            <person name="Magalhaes I.L.F."/>
            <person name="Oliveira U."/>
            <person name="Santos F.R."/>
            <person name="Vidigal T.H.D.A."/>
            <person name="Brescovit A.D."/>
            <person name="Santos A.J."/>
        </authorList>
    </citation>
    <scope>NUCLEOTIDE SEQUENCE</scope>
    <source>
        <tissue evidence="1">Shoot tissue taken approximately 20 cm above the soil surface</tissue>
    </source>
</reference>
<protein>
    <submittedName>
        <fullName evidence="1">Uncharacterized protein</fullName>
    </submittedName>
</protein>
<name>A0A0A9GTW5_ARUDO</name>